<dbReference type="Pfam" id="PF22725">
    <property type="entry name" value="GFO_IDH_MocA_C3"/>
    <property type="match status" value="1"/>
</dbReference>
<feature type="domain" description="Gfo/Idh/MocA-like oxidoreductase N-terminal" evidence="1">
    <location>
        <begin position="22"/>
        <end position="117"/>
    </location>
</feature>
<dbReference type="InterPro" id="IPR055170">
    <property type="entry name" value="GFO_IDH_MocA-like_dom"/>
</dbReference>
<proteinExistence type="predicted"/>
<gene>
    <name evidence="3" type="ORF">LT40_11950</name>
</gene>
<evidence type="ECO:0000259" key="1">
    <source>
        <dbReference type="Pfam" id="PF01408"/>
    </source>
</evidence>
<dbReference type="Pfam" id="PF01408">
    <property type="entry name" value="GFO_IDH_MocA"/>
    <property type="match status" value="1"/>
</dbReference>
<accession>A0A089ZQQ9</accession>
<dbReference type="STRING" id="216142.LT40_11950"/>
<evidence type="ECO:0000313" key="4">
    <source>
        <dbReference type="Proteomes" id="UP000029499"/>
    </source>
</evidence>
<keyword evidence="4" id="KW-1185">Reference proteome</keyword>
<dbReference type="PANTHER" id="PTHR43377:SF1">
    <property type="entry name" value="BILIVERDIN REDUCTASE A"/>
    <property type="match status" value="1"/>
</dbReference>
<dbReference type="eggNOG" id="COG0673">
    <property type="taxonomic scope" value="Bacteria"/>
</dbReference>
<dbReference type="InterPro" id="IPR051450">
    <property type="entry name" value="Gfo/Idh/MocA_Oxidoreductases"/>
</dbReference>
<dbReference type="PANTHER" id="PTHR43377">
    <property type="entry name" value="BILIVERDIN REDUCTASE A"/>
    <property type="match status" value="1"/>
</dbReference>
<dbReference type="OrthoDB" id="9781031at2"/>
<reference evidence="3 4" key="1">
    <citation type="journal article" date="2015" name="J. Biotechnol.">
        <title>Complete genome sequence of Pseudomonas rhizosphaerae IH5T (=DSM 16299T), a phosphate-solubilizing rhizobacterium for bacterial biofertilizer.</title>
        <authorList>
            <person name="Kwak Y."/>
            <person name="Jung B.K."/>
            <person name="Shin J.H."/>
        </authorList>
    </citation>
    <scope>NUCLEOTIDE SEQUENCE [LARGE SCALE GENOMIC DNA]</scope>
    <source>
        <strain evidence="3">DSM 16299</strain>
    </source>
</reference>
<dbReference type="GO" id="GO:0000166">
    <property type="term" value="F:nucleotide binding"/>
    <property type="evidence" value="ECO:0007669"/>
    <property type="project" value="InterPro"/>
</dbReference>
<dbReference type="RefSeq" id="WP_043190260.1">
    <property type="nucleotide sequence ID" value="NZ_CP009533.1"/>
</dbReference>
<dbReference type="Gene3D" id="3.40.50.720">
    <property type="entry name" value="NAD(P)-binding Rossmann-like Domain"/>
    <property type="match status" value="1"/>
</dbReference>
<evidence type="ECO:0000313" key="3">
    <source>
        <dbReference type="EMBL" id="AIS18061.1"/>
    </source>
</evidence>
<evidence type="ECO:0000259" key="2">
    <source>
        <dbReference type="Pfam" id="PF22725"/>
    </source>
</evidence>
<dbReference type="KEGG" id="prh:LT40_11950"/>
<dbReference type="EMBL" id="CP009533">
    <property type="protein sequence ID" value="AIS18061.1"/>
    <property type="molecule type" value="Genomic_DNA"/>
</dbReference>
<dbReference type="Proteomes" id="UP000029499">
    <property type="component" value="Chromosome"/>
</dbReference>
<sequence length="349" mass="38850">MKVALLEVSHWHVPLYLNALETPGVEVVAVSDSEHVKGQAIAERFNCPLYSSSYELLEREQIDFAFVFGRHSEMPSLAEAVIARNIPFALEKPCGINMAQVTRLRELAERANLYCAVPLIFRMSDLLHVLREAEGNQTPDFNYMSFRFIVGPPARYPTAGSAWVIDPVFSGGGSTINVATHFIDFFRLLTGKEVARVSAVMNSRTHKGDVEDYSLLTLQTDDGVTGVVETGYSFPSTADEQREFSFTFSSDRMYAKSGPDRIEIRDRQNIAAGTRSRRLQLDTDAYYPVFVRQVLAECRNGQKPIASLRDAEAIMQVMDAAYTSAREGGTLIHLPSALKSPVTRSHIDS</sequence>
<feature type="domain" description="GFO/IDH/MocA-like oxidoreductase" evidence="2">
    <location>
        <begin position="159"/>
        <end position="238"/>
    </location>
</feature>
<name>A0A089ZQQ9_9PSED</name>
<dbReference type="InterPro" id="IPR000683">
    <property type="entry name" value="Gfo/Idh/MocA-like_OxRdtase_N"/>
</dbReference>
<dbReference type="InterPro" id="IPR036291">
    <property type="entry name" value="NAD(P)-bd_dom_sf"/>
</dbReference>
<dbReference type="HOGENOM" id="CLU_074531_0_0_6"/>
<protein>
    <submittedName>
        <fullName evidence="3">Oxidoreductase</fullName>
    </submittedName>
</protein>
<organism evidence="3 4">
    <name type="scientific">Pseudomonas rhizosphaerae</name>
    <dbReference type="NCBI Taxonomy" id="216142"/>
    <lineage>
        <taxon>Bacteria</taxon>
        <taxon>Pseudomonadati</taxon>
        <taxon>Pseudomonadota</taxon>
        <taxon>Gammaproteobacteria</taxon>
        <taxon>Pseudomonadales</taxon>
        <taxon>Pseudomonadaceae</taxon>
        <taxon>Pseudomonas</taxon>
    </lineage>
</organism>
<dbReference type="SUPFAM" id="SSF55347">
    <property type="entry name" value="Glyceraldehyde-3-phosphate dehydrogenase-like, C-terminal domain"/>
    <property type="match status" value="1"/>
</dbReference>
<dbReference type="Gene3D" id="3.30.360.10">
    <property type="entry name" value="Dihydrodipicolinate Reductase, domain 2"/>
    <property type="match status" value="1"/>
</dbReference>
<dbReference type="SUPFAM" id="SSF51735">
    <property type="entry name" value="NAD(P)-binding Rossmann-fold domains"/>
    <property type="match status" value="1"/>
</dbReference>
<dbReference type="AlphaFoldDB" id="A0A089ZQQ9"/>